<evidence type="ECO:0000256" key="4">
    <source>
        <dbReference type="ARBA" id="ARBA00022452"/>
    </source>
</evidence>
<dbReference type="AlphaFoldDB" id="A0A370Q795"/>
<dbReference type="InterPro" id="IPR042186">
    <property type="entry name" value="FimD_plug_dom"/>
</dbReference>
<gene>
    <name evidence="11" type="ORF">C8D90_11538</name>
</gene>
<keyword evidence="7" id="KW-0472">Membrane</keyword>
<keyword evidence="6" id="KW-0732">Signal</keyword>
<dbReference type="RefSeq" id="WP_115460389.1">
    <property type="nucleotide sequence ID" value="NZ_QRAP01000015.1"/>
</dbReference>
<comment type="similarity">
    <text evidence="2">Belongs to the fimbrial export usher family.</text>
</comment>
<proteinExistence type="inferred from homology"/>
<reference evidence="11 12" key="1">
    <citation type="submission" date="2018-07" db="EMBL/GenBank/DDBJ databases">
        <title>Genomic Encyclopedia of Type Strains, Phase IV (KMG-IV): sequencing the most valuable type-strain genomes for metagenomic binning, comparative biology and taxonomic classification.</title>
        <authorList>
            <person name="Goeker M."/>
        </authorList>
    </citation>
    <scope>NUCLEOTIDE SEQUENCE [LARGE SCALE GENOMIC DNA]</scope>
    <source>
        <strain evidence="11 12">DSM 103736</strain>
    </source>
</reference>
<name>A0A370Q795_9GAMM</name>
<feature type="domain" description="PapC-like C-terminal" evidence="9">
    <location>
        <begin position="775"/>
        <end position="839"/>
    </location>
</feature>
<sequence>MYQGYDTCVEKDASGGGRLILPLGLLCIVVSFSSPLCVAETDIDVVEFDPVFLNLRQAGSVDLSRFSSGAAAQPGKYNAEIYINSQQVGSEMIEIRERADKTTFPCVSPAVLRHVDFAAIGDTPAVPSAGEACIDLAALLPVGQVTFNSSMLRLDIIVPQKYLLKTARGMVNPALWDSGIPALLLGYNMNGYTREVAGRHYRSIYAGLNGGLNLGAWYLRHNGSYMWASDSAHQYESINTYLQRDIPSLSARLLVGQSNTTGILFDTLPFSGIQLASDERMLAESQRGYAPEIRGVARTNAKVEVIQNNQTIYEITVAPGEFVIDDLYPTGYGGDLRVNVREADGSMQTFTVPYASLAQLLRPGAERYSVTAGKLRSAALSSKPEFYEATYQRGMTNAITAYGGLQASTHYAALQLGASFATSFGALAFDVTQARAAMPGLMLQDGTRSGGTRKGQSYRLSFSKAIQETNSNLSLAAYRFSTRDYMDFMTAMQSRAALRRGDAADSIWRAKNRVTLTLGQGLPENLGQIYASASLQNYWYHGGYERQFQVGYSHRFRNVTYNLNVNRSRDNNGRTQDTYMLSLSFPLGRSGVSNTPQMRFDLAHDTGGRSRTQSSLSGTLGQDSAFSYNTTLAYANNGAGSSATLNGQYRSPLTQAFASFSRGNHYSSASAGLSGTLLAHAGGITLTPYTSDTFALVEAPGATGAKVSSYPGIRVDRRGYAAVPYLTPYQMNEISIDPKGMSHHVELKNTMQKTAPYSGAVVKLNYHTERGIPLLTYATYQGAPLPFGSRVFNDLNESVGSVGQAGQVFARVTQTQGQLRIQWGEDDATLCTINYALPATQKDLTPFTSVCR</sequence>
<evidence type="ECO:0000256" key="5">
    <source>
        <dbReference type="ARBA" id="ARBA00022692"/>
    </source>
</evidence>
<keyword evidence="12" id="KW-1185">Reference proteome</keyword>
<evidence type="ECO:0000256" key="2">
    <source>
        <dbReference type="ARBA" id="ARBA00008064"/>
    </source>
</evidence>
<keyword evidence="8" id="KW-0998">Cell outer membrane</keyword>
<organism evidence="11 12">
    <name type="scientific">Enterobacillus tribolii</name>
    <dbReference type="NCBI Taxonomy" id="1487935"/>
    <lineage>
        <taxon>Bacteria</taxon>
        <taxon>Pseudomonadati</taxon>
        <taxon>Pseudomonadota</taxon>
        <taxon>Gammaproteobacteria</taxon>
        <taxon>Enterobacterales</taxon>
        <taxon>Hafniaceae</taxon>
        <taxon>Enterobacillus</taxon>
    </lineage>
</organism>
<dbReference type="FunFam" id="2.60.40.3110:FF:000001">
    <property type="entry name" value="Putative fimbrial outer membrane usher"/>
    <property type="match status" value="1"/>
</dbReference>
<evidence type="ECO:0000313" key="11">
    <source>
        <dbReference type="EMBL" id="RDK83910.1"/>
    </source>
</evidence>
<comment type="caution">
    <text evidence="11">The sequence shown here is derived from an EMBL/GenBank/DDBJ whole genome shotgun (WGS) entry which is preliminary data.</text>
</comment>
<evidence type="ECO:0000256" key="7">
    <source>
        <dbReference type="ARBA" id="ARBA00023136"/>
    </source>
</evidence>
<evidence type="ECO:0000256" key="1">
    <source>
        <dbReference type="ARBA" id="ARBA00004571"/>
    </source>
</evidence>
<dbReference type="Pfam" id="PF00577">
    <property type="entry name" value="Usher"/>
    <property type="match status" value="1"/>
</dbReference>
<dbReference type="GO" id="GO:0015473">
    <property type="term" value="F:fimbrial usher porin activity"/>
    <property type="evidence" value="ECO:0007669"/>
    <property type="project" value="InterPro"/>
</dbReference>
<dbReference type="EMBL" id="QRAP01000015">
    <property type="protein sequence ID" value="RDK83910.1"/>
    <property type="molecule type" value="Genomic_DNA"/>
</dbReference>
<evidence type="ECO:0000256" key="8">
    <source>
        <dbReference type="ARBA" id="ARBA00023237"/>
    </source>
</evidence>
<dbReference type="Gene3D" id="2.60.40.2070">
    <property type="match status" value="1"/>
</dbReference>
<dbReference type="Pfam" id="PF13954">
    <property type="entry name" value="PapC_N"/>
    <property type="match status" value="1"/>
</dbReference>
<dbReference type="InterPro" id="IPR037224">
    <property type="entry name" value="PapC_N_sf"/>
</dbReference>
<dbReference type="Gene3D" id="2.60.40.2610">
    <property type="entry name" value="Outer membrane usher protein FimD, plug domain"/>
    <property type="match status" value="1"/>
</dbReference>
<dbReference type="InterPro" id="IPR025885">
    <property type="entry name" value="PapC_N"/>
</dbReference>
<evidence type="ECO:0000313" key="12">
    <source>
        <dbReference type="Proteomes" id="UP000254848"/>
    </source>
</evidence>
<feature type="domain" description="PapC N-terminal" evidence="10">
    <location>
        <begin position="47"/>
        <end position="191"/>
    </location>
</feature>
<dbReference type="Proteomes" id="UP000254848">
    <property type="component" value="Unassembled WGS sequence"/>
</dbReference>
<evidence type="ECO:0000259" key="10">
    <source>
        <dbReference type="Pfam" id="PF13954"/>
    </source>
</evidence>
<dbReference type="OrthoDB" id="6554712at2"/>
<dbReference type="Pfam" id="PF13953">
    <property type="entry name" value="PapC_C"/>
    <property type="match status" value="1"/>
</dbReference>
<accession>A0A370Q795</accession>
<dbReference type="InterPro" id="IPR025949">
    <property type="entry name" value="PapC-like_C"/>
</dbReference>
<keyword evidence="4" id="KW-1134">Transmembrane beta strand</keyword>
<dbReference type="FunFam" id="2.60.40.2610:FF:000001">
    <property type="entry name" value="Outer membrane fimbrial usher protein"/>
    <property type="match status" value="1"/>
</dbReference>
<comment type="subcellular location">
    <subcellularLocation>
        <location evidence="1">Cell outer membrane</location>
        <topology evidence="1">Multi-pass membrane protein</topology>
    </subcellularLocation>
</comment>
<dbReference type="PANTHER" id="PTHR30451">
    <property type="entry name" value="OUTER MEMBRANE USHER PROTEIN"/>
    <property type="match status" value="1"/>
</dbReference>
<dbReference type="Gene3D" id="2.60.40.3110">
    <property type="match status" value="1"/>
</dbReference>
<evidence type="ECO:0000259" key="9">
    <source>
        <dbReference type="Pfam" id="PF13953"/>
    </source>
</evidence>
<evidence type="ECO:0000256" key="3">
    <source>
        <dbReference type="ARBA" id="ARBA00022448"/>
    </source>
</evidence>
<dbReference type="Gene3D" id="3.10.20.410">
    <property type="match status" value="1"/>
</dbReference>
<keyword evidence="3" id="KW-0813">Transport</keyword>
<dbReference type="GO" id="GO:0009279">
    <property type="term" value="C:cell outer membrane"/>
    <property type="evidence" value="ECO:0007669"/>
    <property type="project" value="UniProtKB-SubCell"/>
</dbReference>
<dbReference type="SUPFAM" id="SSF141729">
    <property type="entry name" value="FimD N-terminal domain-like"/>
    <property type="match status" value="1"/>
</dbReference>
<dbReference type="PANTHER" id="PTHR30451:SF20">
    <property type="entry name" value="FIMBRIAE USHER"/>
    <property type="match status" value="1"/>
</dbReference>
<dbReference type="GO" id="GO:0009297">
    <property type="term" value="P:pilus assembly"/>
    <property type="evidence" value="ECO:0007669"/>
    <property type="project" value="InterPro"/>
</dbReference>
<dbReference type="InterPro" id="IPR043142">
    <property type="entry name" value="PapC-like_C_sf"/>
</dbReference>
<evidence type="ECO:0000256" key="6">
    <source>
        <dbReference type="ARBA" id="ARBA00022729"/>
    </source>
</evidence>
<dbReference type="InterPro" id="IPR000015">
    <property type="entry name" value="Fimb_usher"/>
</dbReference>
<keyword evidence="5" id="KW-0812">Transmembrane</keyword>
<protein>
    <submittedName>
        <fullName evidence="11">Outer membrane usher protein</fullName>
    </submittedName>
</protein>